<feature type="region of interest" description="Disordered" evidence="1">
    <location>
        <begin position="136"/>
        <end position="156"/>
    </location>
</feature>
<evidence type="ECO:0000313" key="2">
    <source>
        <dbReference type="EMBL" id="KAK2155811.1"/>
    </source>
</evidence>
<proteinExistence type="predicted"/>
<comment type="caution">
    <text evidence="2">The sequence shown here is derived from an EMBL/GenBank/DDBJ whole genome shotgun (WGS) entry which is preliminary data.</text>
</comment>
<organism evidence="2 3">
    <name type="scientific">Paralvinella palmiformis</name>
    <dbReference type="NCBI Taxonomy" id="53620"/>
    <lineage>
        <taxon>Eukaryota</taxon>
        <taxon>Metazoa</taxon>
        <taxon>Spiralia</taxon>
        <taxon>Lophotrochozoa</taxon>
        <taxon>Annelida</taxon>
        <taxon>Polychaeta</taxon>
        <taxon>Sedentaria</taxon>
        <taxon>Canalipalpata</taxon>
        <taxon>Terebellida</taxon>
        <taxon>Terebelliformia</taxon>
        <taxon>Alvinellidae</taxon>
        <taxon>Paralvinella</taxon>
    </lineage>
</organism>
<dbReference type="AlphaFoldDB" id="A0AAD9JN51"/>
<feature type="region of interest" description="Disordered" evidence="1">
    <location>
        <begin position="47"/>
        <end position="70"/>
    </location>
</feature>
<accession>A0AAD9JN51</accession>
<dbReference type="EMBL" id="JAODUP010000230">
    <property type="protein sequence ID" value="KAK2155811.1"/>
    <property type="molecule type" value="Genomic_DNA"/>
</dbReference>
<protein>
    <submittedName>
        <fullName evidence="2">Uncharacterized protein</fullName>
    </submittedName>
</protein>
<keyword evidence="3" id="KW-1185">Reference proteome</keyword>
<name>A0AAD9JN51_9ANNE</name>
<sequence>MSYRHICFQHCQKLCVTDLSGSAFGLLSLETRNDNKQNWWDVYPGTRDGHQDRVLPPSEAPATDIQSREPTHAVYQTLSTNEEPPGYDEEPVVKLSLAKTAHCLGNMLAGDDVDVSMHEIHLEQNELEQFDAEFSDLDDSDQGDQDNSMFDYQPNDEASKNLYNSITVFM</sequence>
<gene>
    <name evidence="2" type="ORF">LSH36_230g01031</name>
</gene>
<evidence type="ECO:0000313" key="3">
    <source>
        <dbReference type="Proteomes" id="UP001208570"/>
    </source>
</evidence>
<reference evidence="2" key="1">
    <citation type="journal article" date="2023" name="Mol. Biol. Evol.">
        <title>Third-Generation Sequencing Reveals the Adaptive Role of the Epigenome in Three Deep-Sea Polychaetes.</title>
        <authorList>
            <person name="Perez M."/>
            <person name="Aroh O."/>
            <person name="Sun Y."/>
            <person name="Lan Y."/>
            <person name="Juniper S.K."/>
            <person name="Young C.R."/>
            <person name="Angers B."/>
            <person name="Qian P.Y."/>
        </authorList>
    </citation>
    <scope>NUCLEOTIDE SEQUENCE</scope>
    <source>
        <strain evidence="2">P08H-3</strain>
    </source>
</reference>
<evidence type="ECO:0000256" key="1">
    <source>
        <dbReference type="SAM" id="MobiDB-lite"/>
    </source>
</evidence>
<dbReference type="Proteomes" id="UP001208570">
    <property type="component" value="Unassembled WGS sequence"/>
</dbReference>